<feature type="compositionally biased region" description="Basic and acidic residues" evidence="1">
    <location>
        <begin position="102"/>
        <end position="112"/>
    </location>
</feature>
<sequence length="211" mass="23383">MSSILKARNCTTIPLPLAIGKKEALGDIKPGVQPETNCTASEAISCDHVLRPTTRGSPHDTQKEATTKAAAEIKKCQGLLLKAYKRSLRTPIPLVRINPLIRDSKHHPDSPSKKSTFPNYHTPESTLTVSLRATMCRRIVPQTMMVCCHVVKGPESTVAWPADCNNCGKIKNTKFLSLTLDPRPCENCMKNDHWQLDTKGKWVQVMVLDSD</sequence>
<proteinExistence type="predicted"/>
<gene>
    <name evidence="2" type="ORF">PT974_07354</name>
</gene>
<accession>A0ABR0SQ69</accession>
<protein>
    <submittedName>
        <fullName evidence="2">Uncharacterized protein</fullName>
    </submittedName>
</protein>
<comment type="caution">
    <text evidence="2">The sequence shown here is derived from an EMBL/GenBank/DDBJ whole genome shotgun (WGS) entry which is preliminary data.</text>
</comment>
<evidence type="ECO:0000313" key="2">
    <source>
        <dbReference type="EMBL" id="KAK5993916.1"/>
    </source>
</evidence>
<name>A0ABR0SQ69_9HYPO</name>
<keyword evidence="3" id="KW-1185">Reference proteome</keyword>
<dbReference type="EMBL" id="JAVFKD010000012">
    <property type="protein sequence ID" value="KAK5993916.1"/>
    <property type="molecule type" value="Genomic_DNA"/>
</dbReference>
<dbReference type="Proteomes" id="UP001338125">
    <property type="component" value="Unassembled WGS sequence"/>
</dbReference>
<evidence type="ECO:0000256" key="1">
    <source>
        <dbReference type="SAM" id="MobiDB-lite"/>
    </source>
</evidence>
<evidence type="ECO:0000313" key="3">
    <source>
        <dbReference type="Proteomes" id="UP001338125"/>
    </source>
</evidence>
<organism evidence="2 3">
    <name type="scientific">Cladobotryum mycophilum</name>
    <dbReference type="NCBI Taxonomy" id="491253"/>
    <lineage>
        <taxon>Eukaryota</taxon>
        <taxon>Fungi</taxon>
        <taxon>Dikarya</taxon>
        <taxon>Ascomycota</taxon>
        <taxon>Pezizomycotina</taxon>
        <taxon>Sordariomycetes</taxon>
        <taxon>Hypocreomycetidae</taxon>
        <taxon>Hypocreales</taxon>
        <taxon>Hypocreaceae</taxon>
        <taxon>Cladobotryum</taxon>
    </lineage>
</organism>
<reference evidence="2 3" key="1">
    <citation type="submission" date="2024-01" db="EMBL/GenBank/DDBJ databases">
        <title>Complete genome of Cladobotryum mycophilum ATHUM6906.</title>
        <authorList>
            <person name="Christinaki A.C."/>
            <person name="Myridakis A.I."/>
            <person name="Kouvelis V.N."/>
        </authorList>
    </citation>
    <scope>NUCLEOTIDE SEQUENCE [LARGE SCALE GENOMIC DNA]</scope>
    <source>
        <strain evidence="2 3">ATHUM6906</strain>
    </source>
</reference>
<feature type="region of interest" description="Disordered" evidence="1">
    <location>
        <begin position="102"/>
        <end position="121"/>
    </location>
</feature>